<dbReference type="AlphaFoldDB" id="A0A8S1QLX5"/>
<keyword evidence="3" id="KW-1185">Reference proteome</keyword>
<sequence length="162" mass="20104">MFQIQNCYLLLYMFKIFLEIIYAILITQILIILPKQIIVLMKLYINLRRQLLKIMNLSIEIKKLGQELLKKLNQQQIINYKQKQLFQFQIRKRINQITTKFESFKHYIIIQRQRNNIFSPLIFLKWFQQMIISRLLILYYILTCMLFFFESRLIRHLTFQFI</sequence>
<protein>
    <recommendedName>
        <fullName evidence="4">Transmembrane protein</fullName>
    </recommendedName>
</protein>
<feature type="transmembrane region" description="Helical" evidence="1">
    <location>
        <begin position="131"/>
        <end position="149"/>
    </location>
</feature>
<dbReference type="Proteomes" id="UP000692954">
    <property type="component" value="Unassembled WGS sequence"/>
</dbReference>
<keyword evidence="1" id="KW-0472">Membrane</keyword>
<evidence type="ECO:0008006" key="4">
    <source>
        <dbReference type="Google" id="ProtNLM"/>
    </source>
</evidence>
<evidence type="ECO:0000313" key="2">
    <source>
        <dbReference type="EMBL" id="CAD8116041.1"/>
    </source>
</evidence>
<gene>
    <name evidence="2" type="ORF">PSON_ATCC_30995.1.T1100008</name>
</gene>
<accession>A0A8S1QLX5</accession>
<keyword evidence="1" id="KW-0812">Transmembrane</keyword>
<evidence type="ECO:0000313" key="3">
    <source>
        <dbReference type="Proteomes" id="UP000692954"/>
    </source>
</evidence>
<name>A0A8S1QLX5_9CILI</name>
<feature type="transmembrane region" description="Helical" evidence="1">
    <location>
        <begin position="20"/>
        <end position="45"/>
    </location>
</feature>
<keyword evidence="1" id="KW-1133">Transmembrane helix</keyword>
<reference evidence="2" key="1">
    <citation type="submission" date="2021-01" db="EMBL/GenBank/DDBJ databases">
        <authorList>
            <consortium name="Genoscope - CEA"/>
            <person name="William W."/>
        </authorList>
    </citation>
    <scope>NUCLEOTIDE SEQUENCE</scope>
</reference>
<proteinExistence type="predicted"/>
<organism evidence="2 3">
    <name type="scientific">Paramecium sonneborni</name>
    <dbReference type="NCBI Taxonomy" id="65129"/>
    <lineage>
        <taxon>Eukaryota</taxon>
        <taxon>Sar</taxon>
        <taxon>Alveolata</taxon>
        <taxon>Ciliophora</taxon>
        <taxon>Intramacronucleata</taxon>
        <taxon>Oligohymenophorea</taxon>
        <taxon>Peniculida</taxon>
        <taxon>Parameciidae</taxon>
        <taxon>Paramecium</taxon>
    </lineage>
</organism>
<dbReference type="EMBL" id="CAJJDN010000110">
    <property type="protein sequence ID" value="CAD8116041.1"/>
    <property type="molecule type" value="Genomic_DNA"/>
</dbReference>
<evidence type="ECO:0000256" key="1">
    <source>
        <dbReference type="SAM" id="Phobius"/>
    </source>
</evidence>
<comment type="caution">
    <text evidence="2">The sequence shown here is derived from an EMBL/GenBank/DDBJ whole genome shotgun (WGS) entry which is preliminary data.</text>
</comment>